<evidence type="ECO:0000256" key="2">
    <source>
        <dbReference type="ARBA" id="ARBA00005653"/>
    </source>
</evidence>
<evidence type="ECO:0000256" key="6">
    <source>
        <dbReference type="ARBA" id="ARBA00022692"/>
    </source>
</evidence>
<evidence type="ECO:0000256" key="16">
    <source>
        <dbReference type="SAM" id="Coils"/>
    </source>
</evidence>
<keyword evidence="4 15" id="KW-0109">Calcium transport</keyword>
<evidence type="ECO:0000256" key="5">
    <source>
        <dbReference type="ARBA" id="ARBA00022673"/>
    </source>
</evidence>
<evidence type="ECO:0000313" key="18">
    <source>
        <dbReference type="EMBL" id="CAF1021294.1"/>
    </source>
</evidence>
<evidence type="ECO:0000259" key="17">
    <source>
        <dbReference type="Pfam" id="PF04678"/>
    </source>
</evidence>
<dbReference type="GO" id="GO:0005262">
    <property type="term" value="F:calcium channel activity"/>
    <property type="evidence" value="ECO:0007669"/>
    <property type="project" value="UniProtKB-UniRule"/>
</dbReference>
<dbReference type="PANTHER" id="PTHR13462">
    <property type="entry name" value="CALCIUM UNIPORTER PROTEIN, MITOCHONDRIAL"/>
    <property type="match status" value="1"/>
</dbReference>
<keyword evidence="12 15" id="KW-0472">Membrane</keyword>
<evidence type="ECO:0000256" key="15">
    <source>
        <dbReference type="RuleBase" id="RU367035"/>
    </source>
</evidence>
<evidence type="ECO:0000256" key="1">
    <source>
        <dbReference type="ARBA" id="ARBA00004448"/>
    </source>
</evidence>
<keyword evidence="16" id="KW-0175">Coiled coil</keyword>
<keyword evidence="3 15" id="KW-0813">Transport</keyword>
<feature type="coiled-coil region" evidence="16">
    <location>
        <begin position="145"/>
        <end position="172"/>
    </location>
</feature>
<keyword evidence="8 15" id="KW-0106">Calcium</keyword>
<accession>A0A814IAE1</accession>
<dbReference type="OrthoDB" id="278338at2759"/>
<feature type="domain" description="Calcium uniporter protein C-terminal" evidence="17">
    <location>
        <begin position="57"/>
        <end position="271"/>
    </location>
</feature>
<evidence type="ECO:0000256" key="10">
    <source>
        <dbReference type="ARBA" id="ARBA00023065"/>
    </source>
</evidence>
<dbReference type="EMBL" id="CAJNOQ010003617">
    <property type="protein sequence ID" value="CAF1021294.1"/>
    <property type="molecule type" value="Genomic_DNA"/>
</dbReference>
<keyword evidence="9 15" id="KW-1133">Transmembrane helix</keyword>
<keyword evidence="10 15" id="KW-0406">Ion transport</keyword>
<dbReference type="Pfam" id="PF04678">
    <property type="entry name" value="MCU"/>
    <property type="match status" value="1"/>
</dbReference>
<gene>
    <name evidence="18" type="ORF">GPM918_LOCUS14795</name>
    <name evidence="19" type="ORF">SRO942_LOCUS14795</name>
</gene>
<dbReference type="PANTHER" id="PTHR13462:SF10">
    <property type="entry name" value="CALCIUM UNIPORTER PROTEIN, MITOCHONDRIAL"/>
    <property type="match status" value="1"/>
</dbReference>
<reference evidence="18" key="1">
    <citation type="submission" date="2021-02" db="EMBL/GenBank/DDBJ databases">
        <authorList>
            <person name="Nowell W R."/>
        </authorList>
    </citation>
    <scope>NUCLEOTIDE SEQUENCE</scope>
</reference>
<evidence type="ECO:0000256" key="13">
    <source>
        <dbReference type="ARBA" id="ARBA00023303"/>
    </source>
</evidence>
<comment type="domain">
    <text evidence="15">The selectivity filter, in which calcium ions are arranged in single file, is composed of two acidic rings separated by one helical turn along the central axis of the channel pore.</text>
</comment>
<comment type="function">
    <text evidence="15">Mitochondrial inner membrane calcium uniporter that mediates calcium uptake into mitochondria. Mitochondrial calcium homeostasis plays key roles in cellular physiology and regulates cell bioenergetics, cytoplasmic calcium signals and activation of cell death pathways.</text>
</comment>
<keyword evidence="7 15" id="KW-0999">Mitochondrion inner membrane</keyword>
<comment type="catalytic activity">
    <reaction evidence="14">
        <text>Ca(2+)(in) = Ca(2+)(out)</text>
        <dbReference type="Rhea" id="RHEA:29671"/>
        <dbReference type="ChEBI" id="CHEBI:29108"/>
    </reaction>
</comment>
<dbReference type="AlphaFoldDB" id="A0A814IAE1"/>
<dbReference type="Proteomes" id="UP000681722">
    <property type="component" value="Unassembled WGS sequence"/>
</dbReference>
<feature type="transmembrane region" description="Helical" evidence="15">
    <location>
        <begin position="187"/>
        <end position="206"/>
    </location>
</feature>
<dbReference type="GO" id="GO:1990246">
    <property type="term" value="C:uniplex complex"/>
    <property type="evidence" value="ECO:0007669"/>
    <property type="project" value="TreeGrafter"/>
</dbReference>
<keyword evidence="11 15" id="KW-0496">Mitochondrion</keyword>
<dbReference type="InterPro" id="IPR006769">
    <property type="entry name" value="MCU_C"/>
</dbReference>
<dbReference type="Proteomes" id="UP000663829">
    <property type="component" value="Unassembled WGS sequence"/>
</dbReference>
<keyword evidence="5 15" id="KW-0107">Calcium channel</keyword>
<keyword evidence="6 15" id="KW-0812">Transmembrane</keyword>
<comment type="subcellular location">
    <subcellularLocation>
        <location evidence="1 15">Mitochondrion inner membrane</location>
        <topology evidence="1 15">Multi-pass membrane protein</topology>
    </subcellularLocation>
</comment>
<keyword evidence="13 15" id="KW-0407">Ion channel</keyword>
<keyword evidence="20" id="KW-1185">Reference proteome</keyword>
<proteinExistence type="inferred from homology"/>
<dbReference type="GO" id="GO:0051560">
    <property type="term" value="P:mitochondrial calcium ion homeostasis"/>
    <property type="evidence" value="ECO:0007669"/>
    <property type="project" value="UniProtKB-UniRule"/>
</dbReference>
<evidence type="ECO:0000256" key="9">
    <source>
        <dbReference type="ARBA" id="ARBA00022989"/>
    </source>
</evidence>
<evidence type="ECO:0000256" key="7">
    <source>
        <dbReference type="ARBA" id="ARBA00022792"/>
    </source>
</evidence>
<evidence type="ECO:0000256" key="11">
    <source>
        <dbReference type="ARBA" id="ARBA00023128"/>
    </source>
</evidence>
<evidence type="ECO:0000256" key="3">
    <source>
        <dbReference type="ARBA" id="ARBA00022448"/>
    </source>
</evidence>
<dbReference type="EMBL" id="CAJOBC010003617">
    <property type="protein sequence ID" value="CAF3792706.1"/>
    <property type="molecule type" value="Genomic_DNA"/>
</dbReference>
<organism evidence="18 20">
    <name type="scientific">Didymodactylos carnosus</name>
    <dbReference type="NCBI Taxonomy" id="1234261"/>
    <lineage>
        <taxon>Eukaryota</taxon>
        <taxon>Metazoa</taxon>
        <taxon>Spiralia</taxon>
        <taxon>Gnathifera</taxon>
        <taxon>Rotifera</taxon>
        <taxon>Eurotatoria</taxon>
        <taxon>Bdelloidea</taxon>
        <taxon>Philodinida</taxon>
        <taxon>Philodinidae</taxon>
        <taxon>Didymodactylos</taxon>
    </lineage>
</organism>
<comment type="caution">
    <text evidence="18">The sequence shown here is derived from an EMBL/GenBank/DDBJ whole genome shotgun (WGS) entry which is preliminary data.</text>
</comment>
<sequence length="320" mass="37400">MLVKVRKSLVYRKPSLSFADNVLMLSLLLPSRNETCRFYLNSNTATVGQLIDEIKQEDNGIDHVQLLQENGQTLSKSFSIEALMQMKFCICINKQRTYLFDPITNLKNVKRKWERSSLTNENNDETDLLSTNNTVAALYQALNIMKLYNQKHIQLKDELEELNKQLTPLEDIKNKLANISQRYTSRCVWYGLAGMAFQVGMLAHLTWVDYSWDIVEPISYFIAFSTSMTFYAVYLLTRSDFEYLTLTDRLFLKRFYREAKKIHFNINNYNLLKNRYHSINTDLARLRTSLDLSVSAPPHPLRSKISGEEINSTDYYRSRC</sequence>
<feature type="transmembrane region" description="Helical" evidence="15">
    <location>
        <begin position="218"/>
        <end position="236"/>
    </location>
</feature>
<comment type="similarity">
    <text evidence="2 15">Belongs to the MCU (TC 1.A.77) family.</text>
</comment>
<dbReference type="GO" id="GO:0015292">
    <property type="term" value="F:uniporter activity"/>
    <property type="evidence" value="ECO:0007669"/>
    <property type="project" value="UniProtKB-UniRule"/>
</dbReference>
<evidence type="ECO:0000256" key="8">
    <source>
        <dbReference type="ARBA" id="ARBA00022837"/>
    </source>
</evidence>
<evidence type="ECO:0000313" key="19">
    <source>
        <dbReference type="EMBL" id="CAF3792706.1"/>
    </source>
</evidence>
<evidence type="ECO:0000256" key="4">
    <source>
        <dbReference type="ARBA" id="ARBA00022568"/>
    </source>
</evidence>
<evidence type="ECO:0000256" key="14">
    <source>
        <dbReference type="ARBA" id="ARBA00036634"/>
    </source>
</evidence>
<evidence type="ECO:0000313" key="20">
    <source>
        <dbReference type="Proteomes" id="UP000663829"/>
    </source>
</evidence>
<name>A0A814IAE1_9BILA</name>
<dbReference type="InterPro" id="IPR039055">
    <property type="entry name" value="MCU_fam"/>
</dbReference>
<protein>
    <recommendedName>
        <fullName evidence="15">Calcium uniporter protein</fullName>
    </recommendedName>
</protein>
<evidence type="ECO:0000256" key="12">
    <source>
        <dbReference type="ARBA" id="ARBA00023136"/>
    </source>
</evidence>
<dbReference type="GO" id="GO:0036444">
    <property type="term" value="P:calcium import into the mitochondrion"/>
    <property type="evidence" value="ECO:0007669"/>
    <property type="project" value="TreeGrafter"/>
</dbReference>